<dbReference type="OrthoDB" id="10234871at2759"/>
<dbReference type="Proteomes" id="UP000287033">
    <property type="component" value="Unassembled WGS sequence"/>
</dbReference>
<proteinExistence type="predicted"/>
<evidence type="ECO:0000313" key="3">
    <source>
        <dbReference type="Proteomes" id="UP000287033"/>
    </source>
</evidence>
<comment type="caution">
    <text evidence="2">The sequence shown here is derived from an EMBL/GenBank/DDBJ whole genome shotgun (WGS) entry which is preliminary data.</text>
</comment>
<protein>
    <submittedName>
        <fullName evidence="2">Uncharacterized protein</fullName>
    </submittedName>
</protein>
<name>A0A401T9Z1_CHIPU</name>
<keyword evidence="3" id="KW-1185">Reference proteome</keyword>
<organism evidence="2 3">
    <name type="scientific">Chiloscyllium punctatum</name>
    <name type="common">Brownbanded bambooshark</name>
    <name type="synonym">Hemiscyllium punctatum</name>
    <dbReference type="NCBI Taxonomy" id="137246"/>
    <lineage>
        <taxon>Eukaryota</taxon>
        <taxon>Metazoa</taxon>
        <taxon>Chordata</taxon>
        <taxon>Craniata</taxon>
        <taxon>Vertebrata</taxon>
        <taxon>Chondrichthyes</taxon>
        <taxon>Elasmobranchii</taxon>
        <taxon>Galeomorphii</taxon>
        <taxon>Galeoidea</taxon>
        <taxon>Orectolobiformes</taxon>
        <taxon>Hemiscylliidae</taxon>
        <taxon>Chiloscyllium</taxon>
    </lineage>
</organism>
<reference evidence="2 3" key="1">
    <citation type="journal article" date="2018" name="Nat. Ecol. Evol.">
        <title>Shark genomes provide insights into elasmobranch evolution and the origin of vertebrates.</title>
        <authorList>
            <person name="Hara Y"/>
            <person name="Yamaguchi K"/>
            <person name="Onimaru K"/>
            <person name="Kadota M"/>
            <person name="Koyanagi M"/>
            <person name="Keeley SD"/>
            <person name="Tatsumi K"/>
            <person name="Tanaka K"/>
            <person name="Motone F"/>
            <person name="Kageyama Y"/>
            <person name="Nozu R"/>
            <person name="Adachi N"/>
            <person name="Nishimura O"/>
            <person name="Nakagawa R"/>
            <person name="Tanegashima C"/>
            <person name="Kiyatake I"/>
            <person name="Matsumoto R"/>
            <person name="Murakumo K"/>
            <person name="Nishida K"/>
            <person name="Terakita A"/>
            <person name="Kuratani S"/>
            <person name="Sato K"/>
            <person name="Hyodo S Kuraku.S."/>
        </authorList>
    </citation>
    <scope>NUCLEOTIDE SEQUENCE [LARGE SCALE GENOMIC DNA]</scope>
</reference>
<evidence type="ECO:0000313" key="2">
    <source>
        <dbReference type="EMBL" id="GCC39444.1"/>
    </source>
</evidence>
<accession>A0A401T9Z1</accession>
<evidence type="ECO:0000256" key="1">
    <source>
        <dbReference type="SAM" id="MobiDB-lite"/>
    </source>
</evidence>
<dbReference type="AlphaFoldDB" id="A0A401T9Z1"/>
<gene>
    <name evidence="2" type="ORF">chiPu_0022885</name>
</gene>
<feature type="region of interest" description="Disordered" evidence="1">
    <location>
        <begin position="1"/>
        <end position="37"/>
    </location>
</feature>
<dbReference type="EMBL" id="BEZZ01012457">
    <property type="protein sequence ID" value="GCC39444.1"/>
    <property type="molecule type" value="Genomic_DNA"/>
</dbReference>
<sequence>MDSDPQPQRGLELPASMGTWAPGLNVDPNSWSQRGPELPASVWNQMLGLSVDSVSRSQYGVPGLSVDSNT</sequence>